<sequence>MIQEIDGSLLEGGGQILRIALTLSALKKIPIRITKIRGGRSKPGLMEQHLKGVELLRDICSAKVKGAQLGSTEIEFWPQEIKGGSYRAQVKTAGSISLLLQVSLPCIIFADTPTTLLLRGGTNTEMAPQIDYLTEVFRPILEKFGATFDLDLKRRGYFPKGGGEVIINVKPVEKLNPIEMTTQGSVTDIFGWSFVAGNLPERLSHQMADSAANELKKIASVNIERYKEDQNIAPDSCSGIILVANTSTNCVLGASALGKRSESLQETGRRAAEELQRSIKAGACVDEYSQDQVIIFMALAKGPSKVRVGDITMHTKTAIYVIEKLTTVKYEITPSEATNIIECSGS</sequence>
<evidence type="ECO:0000256" key="2">
    <source>
        <dbReference type="ARBA" id="ARBA00012725"/>
    </source>
</evidence>
<gene>
    <name evidence="15" type="primary">LOC114326340</name>
</gene>
<organism evidence="15">
    <name type="scientific">Diabrotica virgifera virgifera</name>
    <name type="common">western corn rootworm</name>
    <dbReference type="NCBI Taxonomy" id="50390"/>
    <lineage>
        <taxon>Eukaryota</taxon>
        <taxon>Metazoa</taxon>
        <taxon>Ecdysozoa</taxon>
        <taxon>Arthropoda</taxon>
        <taxon>Hexapoda</taxon>
        <taxon>Insecta</taxon>
        <taxon>Pterygota</taxon>
        <taxon>Neoptera</taxon>
        <taxon>Endopterygota</taxon>
        <taxon>Coleoptera</taxon>
        <taxon>Polyphaga</taxon>
        <taxon>Cucujiformia</taxon>
        <taxon>Chrysomeloidea</taxon>
        <taxon>Chrysomelidae</taxon>
        <taxon>Galerucinae</taxon>
        <taxon>Diabroticina</taxon>
        <taxon>Diabroticites</taxon>
        <taxon>Diabrotica</taxon>
    </lineage>
</organism>
<reference evidence="13" key="2">
    <citation type="submission" date="2025-05" db="UniProtKB">
        <authorList>
            <consortium name="EnsemblMetazoa"/>
        </authorList>
    </citation>
    <scope>IDENTIFICATION</scope>
</reference>
<feature type="domain" description="RNA 3'-terminal phosphate cyclase insert" evidence="12">
    <location>
        <begin position="182"/>
        <end position="280"/>
    </location>
</feature>
<comment type="similarity">
    <text evidence="1">Belongs to the RNA 3'-terminal cyclase family. Type 1 subfamily.</text>
</comment>
<dbReference type="FunCoup" id="A0A6P7F471">
    <property type="interactions" value="1554"/>
</dbReference>
<evidence type="ECO:0000259" key="12">
    <source>
        <dbReference type="Pfam" id="PF05189"/>
    </source>
</evidence>
<comment type="function">
    <text evidence="8">Catalyzes the conversion of 3'-phosphate to a 2',3'-cyclic phosphodiester at the end of RNA. The mechanism of action of the enzyme occurs in 3 steps: (A) adenylation of the enzyme by ATP; (B) transfer of adenylate to an RNA-N3'P to produce RNA-N3'PP5'A; (C) and attack of the adjacent 2'-hydroxyl on the 3'-phosphorus in the diester linkage to produce the cyclic end product. Likely functions in some aspects of cellular RNA processing. Function plays an important role in regulating axon regeneration by inhibiting central nervous system (CNS) axon regeneration following optic nerve injury.</text>
</comment>
<dbReference type="OrthoDB" id="25029at2759"/>
<evidence type="ECO:0000256" key="8">
    <source>
        <dbReference type="ARBA" id="ARBA00045867"/>
    </source>
</evidence>
<dbReference type="InterPro" id="IPR036553">
    <property type="entry name" value="RPTC_insert"/>
</dbReference>
<dbReference type="PANTHER" id="PTHR11096:SF0">
    <property type="entry name" value="RNA 3'-TERMINAL PHOSPHATE CYCLASE"/>
    <property type="match status" value="1"/>
</dbReference>
<dbReference type="PIRSF" id="PIRSF005378">
    <property type="entry name" value="RNA3'_term_phos_cycl_euk"/>
    <property type="match status" value="1"/>
</dbReference>
<dbReference type="GO" id="GO:0006396">
    <property type="term" value="P:RNA processing"/>
    <property type="evidence" value="ECO:0007669"/>
    <property type="project" value="InterPro"/>
</dbReference>
<feature type="binding site" evidence="10">
    <location>
        <position position="101"/>
    </location>
    <ligand>
        <name>ATP</name>
        <dbReference type="ChEBI" id="CHEBI:30616"/>
    </ligand>
</feature>
<dbReference type="InterPro" id="IPR013792">
    <property type="entry name" value="RNA3'P_cycl/enolpyr_Trfase_a/b"/>
</dbReference>
<evidence type="ECO:0000256" key="7">
    <source>
        <dbReference type="ARBA" id="ARBA00032543"/>
    </source>
</evidence>
<dbReference type="HAMAP" id="MF_00200">
    <property type="entry name" value="RTC"/>
    <property type="match status" value="1"/>
</dbReference>
<accession>A0A6P7F471</accession>
<dbReference type="InterPro" id="IPR023797">
    <property type="entry name" value="RNA3'_phos_cyclase_dom"/>
</dbReference>
<dbReference type="FunFam" id="3.30.360.20:FF:000002">
    <property type="entry name" value="RNA terminal phosphate cyclase-like 1"/>
    <property type="match status" value="1"/>
</dbReference>
<dbReference type="SUPFAM" id="SSF52913">
    <property type="entry name" value="RNA 3'-terminal phosphate cyclase, RPTC, insert domain"/>
    <property type="match status" value="1"/>
</dbReference>
<dbReference type="AlphaFoldDB" id="A0A6P7F471"/>
<evidence type="ECO:0000259" key="11">
    <source>
        <dbReference type="Pfam" id="PF01137"/>
    </source>
</evidence>
<dbReference type="Gene3D" id="3.65.10.20">
    <property type="entry name" value="RNA 3'-terminal phosphate cyclase domain"/>
    <property type="match status" value="1"/>
</dbReference>
<dbReference type="Proteomes" id="UP001652700">
    <property type="component" value="Unplaced"/>
</dbReference>
<evidence type="ECO:0000313" key="14">
    <source>
        <dbReference type="Proteomes" id="UP001652700"/>
    </source>
</evidence>
<dbReference type="Pfam" id="PF05189">
    <property type="entry name" value="RTC_insert"/>
    <property type="match status" value="1"/>
</dbReference>
<dbReference type="Gene3D" id="3.30.360.20">
    <property type="entry name" value="RNA 3'-terminal phosphate cyclase, insert domain"/>
    <property type="match status" value="1"/>
</dbReference>
<dbReference type="EC" id="6.5.1.4" evidence="2"/>
<dbReference type="InterPro" id="IPR020719">
    <property type="entry name" value="RNA3'_term_phos_cycl-like_CS"/>
</dbReference>
<dbReference type="Pfam" id="PF01137">
    <property type="entry name" value="RTC"/>
    <property type="match status" value="1"/>
</dbReference>
<dbReference type="InterPro" id="IPR013791">
    <property type="entry name" value="RNA3'-term_phos_cycl_insert"/>
</dbReference>
<dbReference type="InterPro" id="IPR017770">
    <property type="entry name" value="RNA3'_term_phos_cyc_type_1"/>
</dbReference>
<keyword evidence="5 10" id="KW-0547">Nucleotide-binding</keyword>
<dbReference type="GO" id="GO:0003963">
    <property type="term" value="F:RNA-3'-phosphate cyclase activity"/>
    <property type="evidence" value="ECO:0007669"/>
    <property type="project" value="UniProtKB-EC"/>
</dbReference>
<dbReference type="EnsemblMetazoa" id="XM_028274673.2">
    <property type="protein sequence ID" value="XP_028130474.1"/>
    <property type="gene ID" value="LOC114326340"/>
</dbReference>
<dbReference type="InParanoid" id="A0A6P7F471"/>
<evidence type="ECO:0000256" key="6">
    <source>
        <dbReference type="ARBA" id="ARBA00024481"/>
    </source>
</evidence>
<comment type="catalytic activity">
    <reaction evidence="6">
        <text>a 3'-end 3'-phospho-ribonucleotide-RNA + ATP = a 3'-end 2',3'-cyclophospho-ribonucleotide-RNA + AMP + diphosphate</text>
        <dbReference type="Rhea" id="RHEA:23976"/>
        <dbReference type="Rhea" id="RHEA-COMP:10463"/>
        <dbReference type="Rhea" id="RHEA-COMP:10464"/>
        <dbReference type="ChEBI" id="CHEBI:30616"/>
        <dbReference type="ChEBI" id="CHEBI:33019"/>
        <dbReference type="ChEBI" id="CHEBI:83062"/>
        <dbReference type="ChEBI" id="CHEBI:83064"/>
        <dbReference type="ChEBI" id="CHEBI:456215"/>
        <dbReference type="EC" id="6.5.1.4"/>
    </reaction>
</comment>
<dbReference type="PROSITE" id="PS01287">
    <property type="entry name" value="RTC"/>
    <property type="match status" value="1"/>
</dbReference>
<keyword evidence="10" id="KW-0067">ATP-binding</keyword>
<dbReference type="InterPro" id="IPR000228">
    <property type="entry name" value="RNA3'_term_phos_cyc"/>
</dbReference>
<dbReference type="CTD" id="8634"/>
<reference evidence="15" key="1">
    <citation type="submission" date="2025-04" db="UniProtKB">
        <authorList>
            <consortium name="RefSeq"/>
        </authorList>
    </citation>
    <scope>IDENTIFICATION</scope>
    <source>
        <tissue evidence="15">Whole insect</tissue>
    </source>
</reference>
<evidence type="ECO:0000313" key="15">
    <source>
        <dbReference type="RefSeq" id="XP_028130474.1"/>
    </source>
</evidence>
<dbReference type="GO" id="GO:0005524">
    <property type="term" value="F:ATP binding"/>
    <property type="evidence" value="ECO:0007669"/>
    <property type="project" value="UniProtKB-KW"/>
</dbReference>
<evidence type="ECO:0000313" key="13">
    <source>
        <dbReference type="EnsemblMetazoa" id="XP_028130474.1"/>
    </source>
</evidence>
<dbReference type="GeneID" id="114326340"/>
<name>A0A6P7F471_DIAVI</name>
<dbReference type="RefSeq" id="XP_028130474.1">
    <property type="nucleotide sequence ID" value="XM_028274673.1"/>
</dbReference>
<dbReference type="SUPFAM" id="SSF55205">
    <property type="entry name" value="EPT/RTPC-like"/>
    <property type="match status" value="2"/>
</dbReference>
<evidence type="ECO:0000256" key="10">
    <source>
        <dbReference type="PIRSR" id="PIRSR005378-2"/>
    </source>
</evidence>
<evidence type="ECO:0000256" key="5">
    <source>
        <dbReference type="ARBA" id="ARBA00022741"/>
    </source>
</evidence>
<evidence type="ECO:0000256" key="4">
    <source>
        <dbReference type="ARBA" id="ARBA00022598"/>
    </source>
</evidence>
<dbReference type="GO" id="GO:0005634">
    <property type="term" value="C:nucleus"/>
    <property type="evidence" value="ECO:0007669"/>
    <property type="project" value="TreeGrafter"/>
</dbReference>
<feature type="domain" description="RNA 3'-terminal phosphate cyclase" evidence="11">
    <location>
        <begin position="10"/>
        <end position="332"/>
    </location>
</feature>
<dbReference type="KEGG" id="dvv:114326340"/>
<evidence type="ECO:0000256" key="3">
    <source>
        <dbReference type="ARBA" id="ARBA00021428"/>
    </source>
</evidence>
<evidence type="ECO:0000256" key="1">
    <source>
        <dbReference type="ARBA" id="ARBA00009206"/>
    </source>
</evidence>
<dbReference type="NCBIfam" id="TIGR03399">
    <property type="entry name" value="RNA_3prim_cycl"/>
    <property type="match status" value="1"/>
</dbReference>
<feature type="active site" description="Tele-AMP-histidine intermediate" evidence="9">
    <location>
        <position position="314"/>
    </location>
</feature>
<protein>
    <recommendedName>
        <fullName evidence="3">RNA 3'-terminal phosphate cyclase</fullName>
        <ecNumber evidence="2">6.5.1.4</ecNumber>
    </recommendedName>
    <alternativeName>
        <fullName evidence="7">RNA terminal phosphate cyclase domain-containing protein 1</fullName>
    </alternativeName>
</protein>
<feature type="binding site" evidence="10">
    <location>
        <begin position="288"/>
        <end position="292"/>
    </location>
    <ligand>
        <name>ATP</name>
        <dbReference type="ChEBI" id="CHEBI:30616"/>
    </ligand>
</feature>
<proteinExistence type="inferred from homology"/>
<dbReference type="PANTHER" id="PTHR11096">
    <property type="entry name" value="RNA 3' TERMINAL PHOSPHATE CYCLASE"/>
    <property type="match status" value="1"/>
</dbReference>
<evidence type="ECO:0000256" key="9">
    <source>
        <dbReference type="PIRSR" id="PIRSR005378-1"/>
    </source>
</evidence>
<dbReference type="InterPro" id="IPR037136">
    <property type="entry name" value="RNA3'_phos_cyclase_dom_sf"/>
</dbReference>
<keyword evidence="14" id="KW-1185">Reference proteome</keyword>
<keyword evidence="4" id="KW-0436">Ligase</keyword>